<dbReference type="Gene3D" id="1.10.287.130">
    <property type="match status" value="1"/>
</dbReference>
<dbReference type="EC" id="2.7.13.3" evidence="3"/>
<dbReference type="SUPFAM" id="SSF47384">
    <property type="entry name" value="Homodimeric domain of signal transducing histidine kinase"/>
    <property type="match status" value="1"/>
</dbReference>
<dbReference type="PANTHER" id="PTHR43065:SF42">
    <property type="entry name" value="TWO-COMPONENT SENSOR PPRA"/>
    <property type="match status" value="1"/>
</dbReference>
<dbReference type="CDD" id="cd00082">
    <property type="entry name" value="HisKA"/>
    <property type="match status" value="1"/>
</dbReference>
<evidence type="ECO:0000259" key="12">
    <source>
        <dbReference type="PROSITE" id="PS50113"/>
    </source>
</evidence>
<feature type="domain" description="PAS" evidence="11">
    <location>
        <begin position="679"/>
        <end position="730"/>
    </location>
</feature>
<comment type="catalytic activity">
    <reaction evidence="1">
        <text>ATP + protein L-histidine = ADP + protein N-phospho-L-histidine.</text>
        <dbReference type="EC" id="2.7.13.3"/>
    </reaction>
</comment>
<dbReference type="EMBL" id="WJJP01000423">
    <property type="protein sequence ID" value="MBD3325503.1"/>
    <property type="molecule type" value="Genomic_DNA"/>
</dbReference>
<feature type="transmembrane region" description="Helical" evidence="9">
    <location>
        <begin position="343"/>
        <end position="365"/>
    </location>
</feature>
<dbReference type="InterPro" id="IPR035965">
    <property type="entry name" value="PAS-like_dom_sf"/>
</dbReference>
<sequence>MKPWNSITQTLLYSMVTITVITLSIVGYFWIAGEYHEFREEAAAIREEFFEGQKTLIKHETERVVDYIEFKQSQAEARLRQTIKSRAKEAHAIAMNLYQKHHPHDDPSEVQQIIIDALRPIRFHQGRGYYFITRLDGLEILFADRPEMEGVNLIEMQDTQGKFVIRDMIEIIKTSGAGFYRYTWTKPQEEGKDFPKIAYIIHFDPFDWLIGTGEYLDDVVKDIQTEVLERIESITFGDEGYIFAGQWDGLSLLEPAKGQNMIDVTDMNGVKIVQKLIRAAKSGGGYVSYVMPNFDEEGNYHKLSYAVGIPEWKWYVGAGVNIDEIETTINQKRAALHQMVKSHILNIVGILLSVFLLILLLVKFFSGRIRKSLELFTTFFEKAATESVRIDQTEVHFGEFQHLATAVNQMVEERVNTEQALRESEARYRSVVEDQTEFIVRWLPDGTRTFVNDVYCRYFDQPREALIGTSFFPLITEEDRDRVRRKIASATPENPILTDEHRSIRPDGTLAWQQWTDRALFDPDGRLLEFQSVGRDISERKQAELQLRKERDRSQQYLDIAGVMFVALDPEQRVTLINKKGCEILGYDEQEILGINWFEHFLPPVNIADVKAVFEQIMSGDIAPVEYYENPVLTKERSTRLIAWHNSVVRDESGKITGLLSSGEDITYRRQAEEELMHLRNLLSNIINSMPSILVGVDPDARVIQWNREAEKMTGVTADQARGQTLTEVFPQMATELQNIREALRSHEPQTHEKVAHQCNGEMRFCDITVYPLITNGIDGAVIRIDDVTDRVHIEEMMIQTEKMMTVGGLAAGMAHEINNPLGIILQSIQNTQRRLSPELAINWKIAEESGTHLEHIQRYLEKRHIFKYLQGMQDAGLRASKIVKNMLNFSRRSESAMAPTDINQLLEETIELAVHDYDLRKKYDFRHIDIQRDYDATLPPVPCTATEIEQVFLNLLRNAAQAIAEHKGGAYTPQIRIQTTHNHEQAIIHIEDNGPGMDEATRKRIFEPFFTTKVVGTGTGLGLSVSYFIVVTNHHGTISVDSSPAQGSRFTICLPLSRKREKQHQMG</sequence>
<dbReference type="SUPFAM" id="SSF55874">
    <property type="entry name" value="ATPase domain of HSP90 chaperone/DNA topoisomerase II/histidine kinase"/>
    <property type="match status" value="1"/>
</dbReference>
<dbReference type="InterPro" id="IPR036097">
    <property type="entry name" value="HisK_dim/P_sf"/>
</dbReference>
<dbReference type="InterPro" id="IPR004010">
    <property type="entry name" value="Double_Cache_2"/>
</dbReference>
<keyword evidence="6 9" id="KW-0812">Transmembrane</keyword>
<dbReference type="PROSITE" id="PS50112">
    <property type="entry name" value="PAS"/>
    <property type="match status" value="3"/>
</dbReference>
<feature type="domain" description="PAS" evidence="11">
    <location>
        <begin position="550"/>
        <end position="621"/>
    </location>
</feature>
<feature type="domain" description="Histidine kinase" evidence="10">
    <location>
        <begin position="813"/>
        <end position="1059"/>
    </location>
</feature>
<dbReference type="NCBIfam" id="TIGR00229">
    <property type="entry name" value="sensory_box"/>
    <property type="match status" value="3"/>
</dbReference>
<dbReference type="GO" id="GO:0000155">
    <property type="term" value="F:phosphorelay sensor kinase activity"/>
    <property type="evidence" value="ECO:0007669"/>
    <property type="project" value="InterPro"/>
</dbReference>
<dbReference type="InterPro" id="IPR013656">
    <property type="entry name" value="PAS_4"/>
</dbReference>
<evidence type="ECO:0000256" key="9">
    <source>
        <dbReference type="SAM" id="Phobius"/>
    </source>
</evidence>
<evidence type="ECO:0000256" key="7">
    <source>
        <dbReference type="ARBA" id="ARBA00022989"/>
    </source>
</evidence>
<evidence type="ECO:0000259" key="10">
    <source>
        <dbReference type="PROSITE" id="PS50109"/>
    </source>
</evidence>
<dbReference type="GO" id="GO:0005886">
    <property type="term" value="C:plasma membrane"/>
    <property type="evidence" value="ECO:0007669"/>
    <property type="project" value="UniProtKB-SubCell"/>
</dbReference>
<dbReference type="Proteomes" id="UP000649604">
    <property type="component" value="Unassembled WGS sequence"/>
</dbReference>
<protein>
    <recommendedName>
        <fullName evidence="3">histidine kinase</fullName>
        <ecNumber evidence="3">2.7.13.3</ecNumber>
    </recommendedName>
</protein>
<evidence type="ECO:0000259" key="11">
    <source>
        <dbReference type="PROSITE" id="PS50112"/>
    </source>
</evidence>
<dbReference type="AlphaFoldDB" id="A0A9D5JWN5"/>
<organism evidence="13 14">
    <name type="scientific">candidate division KSB3 bacterium</name>
    <dbReference type="NCBI Taxonomy" id="2044937"/>
    <lineage>
        <taxon>Bacteria</taxon>
        <taxon>candidate division KSB3</taxon>
    </lineage>
</organism>
<dbReference type="InterPro" id="IPR036890">
    <property type="entry name" value="HATPase_C_sf"/>
</dbReference>
<dbReference type="SMART" id="SM01049">
    <property type="entry name" value="Cache_2"/>
    <property type="match status" value="2"/>
</dbReference>
<comment type="subcellular location">
    <subcellularLocation>
        <location evidence="2">Cell membrane</location>
        <topology evidence="2">Multi-pass membrane protein</topology>
    </subcellularLocation>
</comment>
<keyword evidence="5" id="KW-0597">Phosphoprotein</keyword>
<name>A0A9D5JWN5_9BACT</name>
<dbReference type="InterPro" id="IPR004358">
    <property type="entry name" value="Sig_transdc_His_kin-like_C"/>
</dbReference>
<evidence type="ECO:0000256" key="4">
    <source>
        <dbReference type="ARBA" id="ARBA00022475"/>
    </source>
</evidence>
<evidence type="ECO:0000256" key="2">
    <source>
        <dbReference type="ARBA" id="ARBA00004651"/>
    </source>
</evidence>
<dbReference type="Pfam" id="PF08269">
    <property type="entry name" value="dCache_2"/>
    <property type="match status" value="1"/>
</dbReference>
<reference evidence="13" key="1">
    <citation type="submission" date="2019-11" db="EMBL/GenBank/DDBJ databases">
        <title>Microbial mats filling the niche in hypersaline microbial mats.</title>
        <authorList>
            <person name="Wong H.L."/>
            <person name="Macleod F.I."/>
            <person name="White R.A. III"/>
            <person name="Burns B.P."/>
        </authorList>
    </citation>
    <scope>NUCLEOTIDE SEQUENCE</scope>
    <source>
        <strain evidence="13">Rbin_158</strain>
    </source>
</reference>
<dbReference type="InterPro" id="IPR001610">
    <property type="entry name" value="PAC"/>
</dbReference>
<evidence type="ECO:0000313" key="13">
    <source>
        <dbReference type="EMBL" id="MBD3325503.1"/>
    </source>
</evidence>
<gene>
    <name evidence="13" type="ORF">GF339_13010</name>
</gene>
<keyword evidence="7 9" id="KW-1133">Transmembrane helix</keyword>
<dbReference type="InterPro" id="IPR005467">
    <property type="entry name" value="His_kinase_dom"/>
</dbReference>
<keyword evidence="8 9" id="KW-0472">Membrane</keyword>
<dbReference type="Pfam" id="PF08448">
    <property type="entry name" value="PAS_4"/>
    <property type="match status" value="3"/>
</dbReference>
<dbReference type="Pfam" id="PF02518">
    <property type="entry name" value="HATPase_c"/>
    <property type="match status" value="1"/>
</dbReference>
<feature type="domain" description="PAC" evidence="12">
    <location>
        <begin position="626"/>
        <end position="678"/>
    </location>
</feature>
<dbReference type="InterPro" id="IPR000014">
    <property type="entry name" value="PAS"/>
</dbReference>
<dbReference type="InterPro" id="IPR003661">
    <property type="entry name" value="HisK_dim/P_dom"/>
</dbReference>
<dbReference type="Gene3D" id="3.30.450.20">
    <property type="entry name" value="PAS domain"/>
    <property type="match status" value="5"/>
</dbReference>
<dbReference type="SMART" id="SM00387">
    <property type="entry name" value="HATPase_c"/>
    <property type="match status" value="1"/>
</dbReference>
<dbReference type="CDD" id="cd00130">
    <property type="entry name" value="PAS"/>
    <property type="match status" value="3"/>
</dbReference>
<dbReference type="InterPro" id="IPR033480">
    <property type="entry name" value="sCache_2"/>
</dbReference>
<keyword evidence="4" id="KW-1003">Cell membrane</keyword>
<comment type="caution">
    <text evidence="13">The sequence shown here is derived from an EMBL/GenBank/DDBJ whole genome shotgun (WGS) entry which is preliminary data.</text>
</comment>
<dbReference type="PROSITE" id="PS50109">
    <property type="entry name" value="HIS_KIN"/>
    <property type="match status" value="1"/>
</dbReference>
<evidence type="ECO:0000256" key="5">
    <source>
        <dbReference type="ARBA" id="ARBA00022553"/>
    </source>
</evidence>
<proteinExistence type="predicted"/>
<evidence type="ECO:0000256" key="1">
    <source>
        <dbReference type="ARBA" id="ARBA00000085"/>
    </source>
</evidence>
<evidence type="ECO:0000313" key="14">
    <source>
        <dbReference type="Proteomes" id="UP000649604"/>
    </source>
</evidence>
<accession>A0A9D5JWN5</accession>
<dbReference type="SUPFAM" id="SSF55785">
    <property type="entry name" value="PYP-like sensor domain (PAS domain)"/>
    <property type="match status" value="3"/>
</dbReference>
<dbReference type="InterPro" id="IPR003594">
    <property type="entry name" value="HATPase_dom"/>
</dbReference>
<evidence type="ECO:0000256" key="3">
    <source>
        <dbReference type="ARBA" id="ARBA00012438"/>
    </source>
</evidence>
<dbReference type="PRINTS" id="PR00344">
    <property type="entry name" value="BCTRLSENSOR"/>
</dbReference>
<dbReference type="SMART" id="SM00091">
    <property type="entry name" value="PAS"/>
    <property type="match status" value="3"/>
</dbReference>
<feature type="transmembrane region" description="Helical" evidence="9">
    <location>
        <begin position="12"/>
        <end position="31"/>
    </location>
</feature>
<dbReference type="PANTHER" id="PTHR43065">
    <property type="entry name" value="SENSOR HISTIDINE KINASE"/>
    <property type="match status" value="1"/>
</dbReference>
<feature type="domain" description="PAC" evidence="12">
    <location>
        <begin position="497"/>
        <end position="549"/>
    </location>
</feature>
<feature type="domain" description="PAS" evidence="11">
    <location>
        <begin position="424"/>
        <end position="494"/>
    </location>
</feature>
<evidence type="ECO:0000256" key="6">
    <source>
        <dbReference type="ARBA" id="ARBA00022692"/>
    </source>
</evidence>
<dbReference type="InterPro" id="IPR000700">
    <property type="entry name" value="PAS-assoc_C"/>
</dbReference>
<dbReference type="PROSITE" id="PS50113">
    <property type="entry name" value="PAC"/>
    <property type="match status" value="2"/>
</dbReference>
<dbReference type="Gene3D" id="3.30.565.10">
    <property type="entry name" value="Histidine kinase-like ATPase, C-terminal domain"/>
    <property type="match status" value="1"/>
</dbReference>
<evidence type="ECO:0000256" key="8">
    <source>
        <dbReference type="ARBA" id="ARBA00023136"/>
    </source>
</evidence>
<dbReference type="SMART" id="SM00388">
    <property type="entry name" value="HisKA"/>
    <property type="match status" value="1"/>
</dbReference>
<dbReference type="SMART" id="SM00086">
    <property type="entry name" value="PAC"/>
    <property type="match status" value="3"/>
</dbReference>